<evidence type="ECO:0000259" key="2">
    <source>
        <dbReference type="Pfam" id="PF00561"/>
    </source>
</evidence>
<keyword evidence="1" id="KW-0812">Transmembrane</keyword>
<evidence type="ECO:0000313" key="4">
    <source>
        <dbReference type="Proteomes" id="UP000070133"/>
    </source>
</evidence>
<reference evidence="3 4" key="1">
    <citation type="submission" date="2015-07" db="EMBL/GenBank/DDBJ databases">
        <title>Comparative genomics of the Sigatoka disease complex on banana suggests a link between parallel evolutionary changes in Pseudocercospora fijiensis and Pseudocercospora eumusae and increased virulence on the banana host.</title>
        <authorList>
            <person name="Chang T.-C."/>
            <person name="Salvucci A."/>
            <person name="Crous P.W."/>
            <person name="Stergiopoulos I."/>
        </authorList>
    </citation>
    <scope>NUCLEOTIDE SEQUENCE [LARGE SCALE GENOMIC DNA]</scope>
    <source>
        <strain evidence="3 4">CBS 114824</strain>
    </source>
</reference>
<sequence length="524" mass="60715">MINSSLAEYAFIRVCIFGLQAITPLSLGYTAYYTLRWMKRRSDWPVFPIALTAWCAAETLFYFAVQLPLQYQIQKEAIHPPLLSRAKRSQLFERVIRDVGPADLERHIRWWFRGAALSSIGREGVKDWLAWAFFEGRIDKDGAENELEEYTSYFEHILDTNFAPGYGTAVPIRLTLDKVDSSTRSLAWYSCVGFVDFLVYNRLCWNGFQHYRQPLRRFFGLFPLRPIALTGKQISPVKHLSYWYRPHTAKNSLPVLFIHGIGIGLYPYVDFLRDLLQHVDDGQDSHQDQGQIGILALEIMPVSFRLTHSALSKQEMCNEIKKVLQYHGWDRCVLVGHSYGTIIATHMLHTEDLQPKIAAVLLIDPVCFLLHHPDVAYNFTVRKPTHANEWQLWYFASQDPGVAHTLARRFFWSENVLWLDDLSPLMRKYGMRVTVSLAGRDLIVKTDAVGRYLAAAKPRKDGKWDDDWKEKAWAGKGLEMIWNEDTDHAQVFDSAKKRERLVQVVRTYCELEHRPVSQPYEGKI</sequence>
<dbReference type="SUPFAM" id="SSF53474">
    <property type="entry name" value="alpha/beta-Hydrolases"/>
    <property type="match status" value="1"/>
</dbReference>
<proteinExistence type="predicted"/>
<dbReference type="InterPro" id="IPR029058">
    <property type="entry name" value="AB_hydrolase_fold"/>
</dbReference>
<dbReference type="EMBL" id="LFZN01000031">
    <property type="protein sequence ID" value="KXT03340.1"/>
    <property type="molecule type" value="Genomic_DNA"/>
</dbReference>
<name>A0A139HLT0_9PEZI</name>
<accession>A0A139HLT0</accession>
<gene>
    <name evidence="3" type="ORF">AC578_3945</name>
</gene>
<evidence type="ECO:0000313" key="3">
    <source>
        <dbReference type="EMBL" id="KXT03342.1"/>
    </source>
</evidence>
<dbReference type="OrthoDB" id="6020543at2759"/>
<feature type="transmembrane region" description="Helical" evidence="1">
    <location>
        <begin position="6"/>
        <end position="32"/>
    </location>
</feature>
<dbReference type="PANTHER" id="PTHR37471">
    <property type="entry name" value="UNNAMED PRODUCT"/>
    <property type="match status" value="1"/>
</dbReference>
<organism evidence="3 4">
    <name type="scientific">Pseudocercospora eumusae</name>
    <dbReference type="NCBI Taxonomy" id="321146"/>
    <lineage>
        <taxon>Eukaryota</taxon>
        <taxon>Fungi</taxon>
        <taxon>Dikarya</taxon>
        <taxon>Ascomycota</taxon>
        <taxon>Pezizomycotina</taxon>
        <taxon>Dothideomycetes</taxon>
        <taxon>Dothideomycetidae</taxon>
        <taxon>Mycosphaerellales</taxon>
        <taxon>Mycosphaerellaceae</taxon>
        <taxon>Pseudocercospora</taxon>
    </lineage>
</organism>
<protein>
    <recommendedName>
        <fullName evidence="2">AB hydrolase-1 domain-containing protein</fullName>
    </recommendedName>
</protein>
<keyword evidence="1" id="KW-0472">Membrane</keyword>
<dbReference type="Proteomes" id="UP000070133">
    <property type="component" value="Unassembled WGS sequence"/>
</dbReference>
<comment type="caution">
    <text evidence="3">The sequence shown here is derived from an EMBL/GenBank/DDBJ whole genome shotgun (WGS) entry which is preliminary data.</text>
</comment>
<dbReference type="InterPro" id="IPR000073">
    <property type="entry name" value="AB_hydrolase_1"/>
</dbReference>
<keyword evidence="1" id="KW-1133">Transmembrane helix</keyword>
<dbReference type="EMBL" id="LFZN01000031">
    <property type="protein sequence ID" value="KXT03342.1"/>
    <property type="molecule type" value="Genomic_DNA"/>
</dbReference>
<keyword evidence="4" id="KW-1185">Reference proteome</keyword>
<feature type="transmembrane region" description="Helical" evidence="1">
    <location>
        <begin position="44"/>
        <end position="65"/>
    </location>
</feature>
<dbReference type="AlphaFoldDB" id="A0A139HLT0"/>
<feature type="domain" description="AB hydrolase-1" evidence="2">
    <location>
        <begin position="306"/>
        <end position="468"/>
    </location>
</feature>
<dbReference type="Gene3D" id="3.40.50.1820">
    <property type="entry name" value="alpha/beta hydrolase"/>
    <property type="match status" value="1"/>
</dbReference>
<dbReference type="Pfam" id="PF00561">
    <property type="entry name" value="Abhydrolase_1"/>
    <property type="match status" value="1"/>
</dbReference>
<dbReference type="PANTHER" id="PTHR37471:SF1">
    <property type="entry name" value="AB HYDROLASE-1 DOMAIN-CONTAINING PROTEIN"/>
    <property type="match status" value="1"/>
</dbReference>
<evidence type="ECO:0000256" key="1">
    <source>
        <dbReference type="SAM" id="Phobius"/>
    </source>
</evidence>